<feature type="transmembrane region" description="Helical" evidence="8">
    <location>
        <begin position="187"/>
        <end position="204"/>
    </location>
</feature>
<evidence type="ECO:0000256" key="1">
    <source>
        <dbReference type="ARBA" id="ARBA00004429"/>
    </source>
</evidence>
<dbReference type="GO" id="GO:0005886">
    <property type="term" value="C:plasma membrane"/>
    <property type="evidence" value="ECO:0007669"/>
    <property type="project" value="UniProtKB-SubCell"/>
</dbReference>
<evidence type="ECO:0000256" key="6">
    <source>
        <dbReference type="ARBA" id="ARBA00022989"/>
    </source>
</evidence>
<evidence type="ECO:0000313" key="10">
    <source>
        <dbReference type="Proteomes" id="UP000009080"/>
    </source>
</evidence>
<dbReference type="PANTHER" id="PTHR30462">
    <property type="entry name" value="INTERMEMBRANE TRANSPORT PROTEIN PQIB-RELATED"/>
    <property type="match status" value="1"/>
</dbReference>
<evidence type="ECO:0000256" key="3">
    <source>
        <dbReference type="ARBA" id="ARBA00022475"/>
    </source>
</evidence>
<proteinExistence type="inferred from homology"/>
<keyword evidence="10" id="KW-1185">Reference proteome</keyword>
<dbReference type="InterPro" id="IPR007498">
    <property type="entry name" value="PqiA-like"/>
</dbReference>
<dbReference type="AlphaFoldDB" id="C5BME0"/>
<dbReference type="eggNOG" id="COG2995">
    <property type="taxonomic scope" value="Bacteria"/>
</dbReference>
<evidence type="ECO:0000313" key="9">
    <source>
        <dbReference type="EMBL" id="ACR14762.1"/>
    </source>
</evidence>
<feature type="transmembrane region" description="Helical" evidence="8">
    <location>
        <begin position="61"/>
        <end position="82"/>
    </location>
</feature>
<evidence type="ECO:0000256" key="8">
    <source>
        <dbReference type="SAM" id="Phobius"/>
    </source>
</evidence>
<dbReference type="OrthoDB" id="9800207at2"/>
<dbReference type="RefSeq" id="WP_015820876.1">
    <property type="nucleotide sequence ID" value="NC_012997.1"/>
</dbReference>
<feature type="transmembrane region" description="Helical" evidence="8">
    <location>
        <begin position="311"/>
        <end position="340"/>
    </location>
</feature>
<sequence>MAEQQFSDVQDAQPHAQQRDWLLCHSCGELQKVVSISPRHQMVCCNCDEVLHSAEPRRLELASALSVTALILFICANTLPFLTLDVGSQSQTVTILDGFFALLERQQWILAGVVITTIFLFPLIEIFAFLYLLIPYSYNRHLPGQCIVLRWLVIAESWSMLEVFMLAMVVGSVKMADMAVLHLDEGAYTFFALVAVLILTFVKLNRRHLWSWINTNNYFSMGPDEIVYDCRICHAMVGESIIDRTHECPRCHSEIHRRIPHSLQKSTALVIAAAVLYVPANVLPIMTYSTLGETETDTIFSGVVELIQQELWGVAIIVFTASILVPMAKLIILSYLIWSVKAGVKRGAKQRAFLFKLTEIVGRWSMVDVYVVTIFVSLVQFGFVYTVEPEAAIIAFGAVVILTMVAAEAFDPRLIWDVLDDKNSR</sequence>
<evidence type="ECO:0000256" key="4">
    <source>
        <dbReference type="ARBA" id="ARBA00022519"/>
    </source>
</evidence>
<keyword evidence="3" id="KW-1003">Cell membrane</keyword>
<dbReference type="Proteomes" id="UP000009080">
    <property type="component" value="Chromosome"/>
</dbReference>
<dbReference type="KEGG" id="ttu:TERTU_0405"/>
<dbReference type="InterPro" id="IPR051800">
    <property type="entry name" value="PqiA-PqiB_transport"/>
</dbReference>
<dbReference type="EMBL" id="CP001614">
    <property type="protein sequence ID" value="ACR14762.1"/>
    <property type="molecule type" value="Genomic_DNA"/>
</dbReference>
<dbReference type="Pfam" id="PF04403">
    <property type="entry name" value="PqiA"/>
    <property type="match status" value="2"/>
</dbReference>
<organism evidence="9 10">
    <name type="scientific">Teredinibacter turnerae (strain ATCC 39867 / T7901)</name>
    <dbReference type="NCBI Taxonomy" id="377629"/>
    <lineage>
        <taxon>Bacteria</taxon>
        <taxon>Pseudomonadati</taxon>
        <taxon>Pseudomonadota</taxon>
        <taxon>Gammaproteobacteria</taxon>
        <taxon>Cellvibrionales</taxon>
        <taxon>Cellvibrionaceae</taxon>
        <taxon>Teredinibacter</taxon>
    </lineage>
</organism>
<name>C5BME0_TERTT</name>
<keyword evidence="4" id="KW-0997">Cell inner membrane</keyword>
<evidence type="ECO:0000256" key="7">
    <source>
        <dbReference type="ARBA" id="ARBA00023136"/>
    </source>
</evidence>
<gene>
    <name evidence="9" type="ordered locus">TERTU_0405</name>
</gene>
<dbReference type="PANTHER" id="PTHR30462:SF1">
    <property type="entry name" value="INTERMEMBRANE TRANSPORT PROTEIN YEBS"/>
    <property type="match status" value="1"/>
</dbReference>
<evidence type="ECO:0000256" key="5">
    <source>
        <dbReference type="ARBA" id="ARBA00022692"/>
    </source>
</evidence>
<dbReference type="InterPro" id="IPR005219">
    <property type="entry name" value="PqiA-like_proteobact"/>
</dbReference>
<evidence type="ECO:0000256" key="2">
    <source>
        <dbReference type="ARBA" id="ARBA00007555"/>
    </source>
</evidence>
<keyword evidence="6 8" id="KW-1133">Transmembrane helix</keyword>
<dbReference type="STRING" id="377629.TERTU_0405"/>
<comment type="subcellular location">
    <subcellularLocation>
        <location evidence="1">Cell inner membrane</location>
        <topology evidence="1">Multi-pass membrane protein</topology>
    </subcellularLocation>
</comment>
<dbReference type="HOGENOM" id="CLU_041903_0_1_6"/>
<feature type="transmembrane region" description="Helical" evidence="8">
    <location>
        <begin position="146"/>
        <end position="167"/>
    </location>
</feature>
<protein>
    <submittedName>
        <fullName evidence="9">Paraquat-inducible protein A</fullName>
    </submittedName>
</protein>
<feature type="transmembrane region" description="Helical" evidence="8">
    <location>
        <begin position="267"/>
        <end position="291"/>
    </location>
</feature>
<comment type="similarity">
    <text evidence="2">Belongs to the PqiA family.</text>
</comment>
<feature type="transmembrane region" description="Helical" evidence="8">
    <location>
        <begin position="361"/>
        <end position="385"/>
    </location>
</feature>
<feature type="transmembrane region" description="Helical" evidence="8">
    <location>
        <begin position="108"/>
        <end position="134"/>
    </location>
</feature>
<keyword evidence="7 8" id="KW-0472">Membrane</keyword>
<keyword evidence="5 8" id="KW-0812">Transmembrane</keyword>
<reference evidence="9 10" key="1">
    <citation type="journal article" date="2009" name="PLoS ONE">
        <title>The complete genome of Teredinibacter turnerae T7901: an intracellular endosymbiont of marine wood-boring bivalves (shipworms).</title>
        <authorList>
            <person name="Yang J.C."/>
            <person name="Madupu R."/>
            <person name="Durkin A.S."/>
            <person name="Ekborg N.A."/>
            <person name="Pedamallu C.S."/>
            <person name="Hostetler J.B."/>
            <person name="Radune D."/>
            <person name="Toms B.S."/>
            <person name="Henrissat B."/>
            <person name="Coutinho P.M."/>
            <person name="Schwarz S."/>
            <person name="Field L."/>
            <person name="Trindade-Silva A.E."/>
            <person name="Soares C.A.G."/>
            <person name="Elshahawi S."/>
            <person name="Hanora A."/>
            <person name="Schmidt E.W."/>
            <person name="Haygood M.G."/>
            <person name="Posfai J."/>
            <person name="Benner J."/>
            <person name="Madinger C."/>
            <person name="Nove J."/>
            <person name="Anton B."/>
            <person name="Chaudhary K."/>
            <person name="Foster J."/>
            <person name="Holman A."/>
            <person name="Kumar S."/>
            <person name="Lessard P.A."/>
            <person name="Luyten Y.A."/>
            <person name="Slatko B."/>
            <person name="Wood N."/>
            <person name="Wu B."/>
            <person name="Teplitski M."/>
            <person name="Mougous J.D."/>
            <person name="Ward N."/>
            <person name="Eisen J.A."/>
            <person name="Badger J.H."/>
            <person name="Distel D.L."/>
        </authorList>
    </citation>
    <scope>NUCLEOTIDE SEQUENCE [LARGE SCALE GENOMIC DNA]</scope>
    <source>
        <strain evidence="10">ATCC 39867 / T7901</strain>
    </source>
</reference>
<feature type="transmembrane region" description="Helical" evidence="8">
    <location>
        <begin position="391"/>
        <end position="410"/>
    </location>
</feature>
<dbReference type="NCBIfam" id="TIGR00155">
    <property type="entry name" value="pqiA_fam"/>
    <property type="match status" value="1"/>
</dbReference>
<accession>C5BME0</accession>